<dbReference type="EMBL" id="DSID01000278">
    <property type="protein sequence ID" value="HEX70301.1"/>
    <property type="molecule type" value="Genomic_DNA"/>
</dbReference>
<accession>A0A7C3APT6</accession>
<protein>
    <submittedName>
        <fullName evidence="2">Extracellular solute-binding protein</fullName>
    </submittedName>
</protein>
<sequence length="343" mass="38457">MAAGAALGTLASTVFSPPGIVTGQSSVLRITGWGGKYGEIHTRDIIPKFEAEYKAKVVVDRAFPFEPKLMASPRNRPIYDVIQSNAPVMWPALDAGYLIRTYTPREVPNLADCYDYAYGPHLPGIVAWVSGIGLAYRTDRVSQPPASWKDLWETRFAGKRGTYVIFNTLGQALFLMAGRLFGSGEKDLDAAFKAMEQLKPIKLVDFTGTMERMLLAGEVDIGVLHDSGVYRYYDQVPRPPLEWVLPAEGAPALEQTFAVTVGSQVKELAFAYIDFILRPEIQRIMAKALWYGPANKKVRLAAPYEGRVFDTPKRVASLVQFDWRWFNRVYADVSRRYTEIMAR</sequence>
<dbReference type="PANTHER" id="PTHR30006:SF2">
    <property type="entry name" value="ABC TRANSPORTER SUBSTRATE-BINDING PROTEIN"/>
    <property type="match status" value="1"/>
</dbReference>
<dbReference type="Pfam" id="PF13416">
    <property type="entry name" value="SBP_bac_8"/>
    <property type="match status" value="1"/>
</dbReference>
<gene>
    <name evidence="2" type="ORF">ENP13_03545</name>
</gene>
<proteinExistence type="predicted"/>
<keyword evidence="1" id="KW-0732">Signal</keyword>
<evidence type="ECO:0000313" key="2">
    <source>
        <dbReference type="EMBL" id="HEX70301.1"/>
    </source>
</evidence>
<dbReference type="GO" id="GO:0030975">
    <property type="term" value="F:thiamine binding"/>
    <property type="evidence" value="ECO:0007669"/>
    <property type="project" value="TreeGrafter"/>
</dbReference>
<dbReference type="AlphaFoldDB" id="A0A7C3APT6"/>
<dbReference type="GO" id="GO:0015888">
    <property type="term" value="P:thiamine transport"/>
    <property type="evidence" value="ECO:0007669"/>
    <property type="project" value="TreeGrafter"/>
</dbReference>
<organism evidence="2">
    <name type="scientific">Thermorudis sp</name>
    <dbReference type="NCBI Taxonomy" id="1969470"/>
    <lineage>
        <taxon>Bacteria</taxon>
        <taxon>Pseudomonadati</taxon>
        <taxon>Thermomicrobiota</taxon>
        <taxon>Thermomicrobia</taxon>
        <taxon>Thermomicrobia incertae sedis</taxon>
        <taxon>Thermorudis</taxon>
    </lineage>
</organism>
<dbReference type="GO" id="GO:0030288">
    <property type="term" value="C:outer membrane-bounded periplasmic space"/>
    <property type="evidence" value="ECO:0007669"/>
    <property type="project" value="TreeGrafter"/>
</dbReference>
<comment type="caution">
    <text evidence="2">The sequence shown here is derived from an EMBL/GenBank/DDBJ whole genome shotgun (WGS) entry which is preliminary data.</text>
</comment>
<dbReference type="GO" id="GO:0030976">
    <property type="term" value="F:thiamine pyrophosphate binding"/>
    <property type="evidence" value="ECO:0007669"/>
    <property type="project" value="TreeGrafter"/>
</dbReference>
<name>A0A7C3APT6_9BACT</name>
<evidence type="ECO:0000256" key="1">
    <source>
        <dbReference type="ARBA" id="ARBA00022729"/>
    </source>
</evidence>
<dbReference type="PANTHER" id="PTHR30006">
    <property type="entry name" value="THIAMINE-BINDING PERIPLASMIC PROTEIN-RELATED"/>
    <property type="match status" value="1"/>
</dbReference>
<dbReference type="Gene3D" id="3.40.190.10">
    <property type="entry name" value="Periplasmic binding protein-like II"/>
    <property type="match status" value="2"/>
</dbReference>
<reference evidence="2" key="1">
    <citation type="journal article" date="2020" name="mSystems">
        <title>Genome- and Community-Level Interaction Insights into Carbon Utilization and Element Cycling Functions of Hydrothermarchaeota in Hydrothermal Sediment.</title>
        <authorList>
            <person name="Zhou Z."/>
            <person name="Liu Y."/>
            <person name="Xu W."/>
            <person name="Pan J."/>
            <person name="Luo Z.H."/>
            <person name="Li M."/>
        </authorList>
    </citation>
    <scope>NUCLEOTIDE SEQUENCE [LARGE SCALE GENOMIC DNA]</scope>
    <source>
        <strain evidence="2">SpSt-192</strain>
    </source>
</reference>
<dbReference type="InterPro" id="IPR006059">
    <property type="entry name" value="SBP"/>
</dbReference>
<dbReference type="SUPFAM" id="SSF53850">
    <property type="entry name" value="Periplasmic binding protein-like II"/>
    <property type="match status" value="1"/>
</dbReference>